<evidence type="ECO:0000313" key="1">
    <source>
        <dbReference type="EMBL" id="MCL7036571.1"/>
    </source>
</evidence>
<organism evidence="1 2">
    <name type="scientific">Papaver nudicaule</name>
    <name type="common">Iceland poppy</name>
    <dbReference type="NCBI Taxonomy" id="74823"/>
    <lineage>
        <taxon>Eukaryota</taxon>
        <taxon>Viridiplantae</taxon>
        <taxon>Streptophyta</taxon>
        <taxon>Embryophyta</taxon>
        <taxon>Tracheophyta</taxon>
        <taxon>Spermatophyta</taxon>
        <taxon>Magnoliopsida</taxon>
        <taxon>Ranunculales</taxon>
        <taxon>Papaveraceae</taxon>
        <taxon>Papaveroideae</taxon>
        <taxon>Papaver</taxon>
    </lineage>
</organism>
<dbReference type="Proteomes" id="UP001177140">
    <property type="component" value="Unassembled WGS sequence"/>
</dbReference>
<reference evidence="1" key="1">
    <citation type="submission" date="2022-03" db="EMBL/GenBank/DDBJ databases">
        <title>A functionally conserved STORR gene fusion in Papaver species that diverged 16.8 million years ago.</title>
        <authorList>
            <person name="Catania T."/>
        </authorList>
    </citation>
    <scope>NUCLEOTIDE SEQUENCE</scope>
    <source>
        <strain evidence="1">S-191538</strain>
    </source>
</reference>
<sequence length="50" mass="5330">MTAIKEIAGMDVLCSDKAGRLNPKQWIRGLLLPISIMKGNDTGLVVAFSG</sequence>
<keyword evidence="2" id="KW-1185">Reference proteome</keyword>
<comment type="caution">
    <text evidence="1">The sequence shown here is derived from an EMBL/GenBank/DDBJ whole genome shotgun (WGS) entry which is preliminary data.</text>
</comment>
<name>A0AA41SI02_PAPNU</name>
<protein>
    <submittedName>
        <fullName evidence="1">Uncharacterized protein</fullName>
    </submittedName>
</protein>
<dbReference type="AlphaFoldDB" id="A0AA41SI02"/>
<gene>
    <name evidence="1" type="ORF">MKW94_026086</name>
</gene>
<evidence type="ECO:0000313" key="2">
    <source>
        <dbReference type="Proteomes" id="UP001177140"/>
    </source>
</evidence>
<dbReference type="EMBL" id="JAJJMA010169417">
    <property type="protein sequence ID" value="MCL7036571.1"/>
    <property type="molecule type" value="Genomic_DNA"/>
</dbReference>
<proteinExistence type="predicted"/>
<accession>A0AA41SI02</accession>